<accession>A0ABX1H141</accession>
<organism evidence="1 2">
    <name type="scientific">Streptomyces physcomitrii</name>
    <dbReference type="NCBI Taxonomy" id="2724184"/>
    <lineage>
        <taxon>Bacteria</taxon>
        <taxon>Bacillati</taxon>
        <taxon>Actinomycetota</taxon>
        <taxon>Actinomycetes</taxon>
        <taxon>Kitasatosporales</taxon>
        <taxon>Streptomycetaceae</taxon>
        <taxon>Streptomyces</taxon>
    </lineage>
</organism>
<proteinExistence type="predicted"/>
<comment type="caution">
    <text evidence="1">The sequence shown here is derived from an EMBL/GenBank/DDBJ whole genome shotgun (WGS) entry which is preliminary data.</text>
</comment>
<protein>
    <submittedName>
        <fullName evidence="1">Uncharacterized protein</fullName>
    </submittedName>
</protein>
<dbReference type="Pfam" id="PF15566">
    <property type="entry name" value="Imm32"/>
    <property type="match status" value="1"/>
</dbReference>
<keyword evidence="2" id="KW-1185">Reference proteome</keyword>
<dbReference type="InterPro" id="IPR029083">
    <property type="entry name" value="Imm32"/>
</dbReference>
<sequence>MTVQLLVQDGTGEMELAGVREELLALGRALAGPGGEVRLSRPADPAPYSSSLEAIRWEDAEGPVIVGVPDGAAYAEINGGRESRRILAANIEDFAREADPSEHLHLEYFPEHVYLAPESQMLIVAFLAETS</sequence>
<evidence type="ECO:0000313" key="1">
    <source>
        <dbReference type="EMBL" id="NKI41752.1"/>
    </source>
</evidence>
<name>A0ABX1H141_9ACTN</name>
<dbReference type="EMBL" id="JAAWWP010000005">
    <property type="protein sequence ID" value="NKI41752.1"/>
    <property type="molecule type" value="Genomic_DNA"/>
</dbReference>
<evidence type="ECO:0000313" key="2">
    <source>
        <dbReference type="Proteomes" id="UP000772196"/>
    </source>
</evidence>
<gene>
    <name evidence="1" type="ORF">HFV08_10970</name>
</gene>
<dbReference type="Proteomes" id="UP000772196">
    <property type="component" value="Unassembled WGS sequence"/>
</dbReference>
<dbReference type="RefSeq" id="WP_168538293.1">
    <property type="nucleotide sequence ID" value="NZ_JAAWWP010000005.1"/>
</dbReference>
<reference evidence="1 2" key="1">
    <citation type="submission" date="2020-04" db="EMBL/GenBank/DDBJ databases">
        <title>Phylogenetic Diversity and Antibacterial Activity against Ralstonia solanacearum of Endophytic Actinomycete Isolated from Moss.</title>
        <authorList>
            <person name="Zhuang X."/>
        </authorList>
    </citation>
    <scope>NUCLEOTIDE SEQUENCE [LARGE SCALE GENOMIC DNA]</scope>
    <source>
        <strain evidence="1 2">LD120</strain>
    </source>
</reference>